<dbReference type="AlphaFoldDB" id="A0A6C0BI56"/>
<sequence>MNSVVNSKLRTTIDAVKAARTAFENLSEHASFMNEDKNIDRNYLLIKLNNLASKADTAGNLLVSTNITDDEKTEIEMNMGMIRAAMRPYNKPKNEFSLVIIAQHANKIKDLLEKKQKSYQLKSGGRRRRTRRNRRKARKGKSRRSRK</sequence>
<protein>
    <submittedName>
        <fullName evidence="2">Uncharacterized protein</fullName>
    </submittedName>
</protein>
<evidence type="ECO:0000313" key="2">
    <source>
        <dbReference type="EMBL" id="QHS91394.1"/>
    </source>
</evidence>
<feature type="region of interest" description="Disordered" evidence="1">
    <location>
        <begin position="115"/>
        <end position="147"/>
    </location>
</feature>
<proteinExistence type="predicted"/>
<accession>A0A6C0BI56</accession>
<organism evidence="2">
    <name type="scientific">viral metagenome</name>
    <dbReference type="NCBI Taxonomy" id="1070528"/>
    <lineage>
        <taxon>unclassified sequences</taxon>
        <taxon>metagenomes</taxon>
        <taxon>organismal metagenomes</taxon>
    </lineage>
</organism>
<evidence type="ECO:0000256" key="1">
    <source>
        <dbReference type="SAM" id="MobiDB-lite"/>
    </source>
</evidence>
<dbReference type="EMBL" id="MN739160">
    <property type="protein sequence ID" value="QHS91394.1"/>
    <property type="molecule type" value="Genomic_DNA"/>
</dbReference>
<reference evidence="2" key="1">
    <citation type="journal article" date="2020" name="Nature">
        <title>Giant virus diversity and host interactions through global metagenomics.</title>
        <authorList>
            <person name="Schulz F."/>
            <person name="Roux S."/>
            <person name="Paez-Espino D."/>
            <person name="Jungbluth S."/>
            <person name="Walsh D.A."/>
            <person name="Denef V.J."/>
            <person name="McMahon K.D."/>
            <person name="Konstantinidis K.T."/>
            <person name="Eloe-Fadrosh E.A."/>
            <person name="Kyrpides N.C."/>
            <person name="Woyke T."/>
        </authorList>
    </citation>
    <scope>NUCLEOTIDE SEQUENCE</scope>
    <source>
        <strain evidence="2">GVMAG-M-3300013004-44</strain>
    </source>
</reference>
<feature type="compositionally biased region" description="Basic residues" evidence="1">
    <location>
        <begin position="124"/>
        <end position="147"/>
    </location>
</feature>
<name>A0A6C0BI56_9ZZZZ</name>